<dbReference type="Gene3D" id="3.30.1390.10">
    <property type="match status" value="1"/>
</dbReference>
<evidence type="ECO:0000259" key="1">
    <source>
        <dbReference type="Pfam" id="PF00542"/>
    </source>
</evidence>
<keyword evidence="2" id="KW-0687">Ribonucleoprotein</keyword>
<protein>
    <submittedName>
        <fullName evidence="2">Ribosomal protein L7/L12</fullName>
    </submittedName>
</protein>
<proteinExistence type="predicted"/>
<evidence type="ECO:0000313" key="3">
    <source>
        <dbReference type="Proteomes" id="UP001595823"/>
    </source>
</evidence>
<keyword evidence="3" id="KW-1185">Reference proteome</keyword>
<gene>
    <name evidence="2" type="ORF">ACFPET_06850</name>
</gene>
<dbReference type="InterPro" id="IPR013823">
    <property type="entry name" value="Ribosomal_bL12_C"/>
</dbReference>
<feature type="domain" description="Large ribosomal subunit protein bL12 C-terminal" evidence="1">
    <location>
        <begin position="47"/>
        <end position="110"/>
    </location>
</feature>
<dbReference type="Proteomes" id="UP001595823">
    <property type="component" value="Unassembled WGS sequence"/>
</dbReference>
<dbReference type="GO" id="GO:0005840">
    <property type="term" value="C:ribosome"/>
    <property type="evidence" value="ECO:0007669"/>
    <property type="project" value="UniProtKB-KW"/>
</dbReference>
<comment type="caution">
    <text evidence="2">The sequence shown here is derived from an EMBL/GenBank/DDBJ whole genome shotgun (WGS) entry which is preliminary data.</text>
</comment>
<dbReference type="RefSeq" id="WP_380619074.1">
    <property type="nucleotide sequence ID" value="NZ_JBHSDK010000010.1"/>
</dbReference>
<dbReference type="EMBL" id="JBHSDK010000010">
    <property type="protein sequence ID" value="MFC4334912.1"/>
    <property type="molecule type" value="Genomic_DNA"/>
</dbReference>
<evidence type="ECO:0000313" key="2">
    <source>
        <dbReference type="EMBL" id="MFC4334912.1"/>
    </source>
</evidence>
<reference evidence="3" key="1">
    <citation type="journal article" date="2019" name="Int. J. Syst. Evol. Microbiol.">
        <title>The Global Catalogue of Microorganisms (GCM) 10K type strain sequencing project: providing services to taxonomists for standard genome sequencing and annotation.</title>
        <authorList>
            <consortium name="The Broad Institute Genomics Platform"/>
            <consortium name="The Broad Institute Genome Sequencing Center for Infectious Disease"/>
            <person name="Wu L."/>
            <person name="Ma J."/>
        </authorList>
    </citation>
    <scope>NUCLEOTIDE SEQUENCE [LARGE SCALE GENOMIC DNA]</scope>
    <source>
        <strain evidence="3">IBRC-M 10908</strain>
    </source>
</reference>
<organism evidence="2 3">
    <name type="scientific">Salininema proteolyticum</name>
    <dbReference type="NCBI Taxonomy" id="1607685"/>
    <lineage>
        <taxon>Bacteria</taxon>
        <taxon>Bacillati</taxon>
        <taxon>Actinomycetota</taxon>
        <taxon>Actinomycetes</taxon>
        <taxon>Glycomycetales</taxon>
        <taxon>Glycomycetaceae</taxon>
        <taxon>Salininema</taxon>
    </lineage>
</organism>
<dbReference type="SUPFAM" id="SSF54736">
    <property type="entry name" value="ClpS-like"/>
    <property type="match status" value="1"/>
</dbReference>
<name>A0ABV8TWB7_9ACTN</name>
<accession>A0ABV8TWB7</accession>
<sequence length="116" mass="12682">MDYVLFGLAAVGLIALGVVLNPKRPDGDRSSRRLFDTPEPVGTGPYEVLLRDPGRKKIPVVKVLRRLTSVGLAEARAWTEDVPAAVMRTEAREEASRAVEALRGAGALAEFHHRPR</sequence>
<dbReference type="Pfam" id="PF00542">
    <property type="entry name" value="Ribosomal_L12"/>
    <property type="match status" value="1"/>
</dbReference>
<dbReference type="InterPro" id="IPR014719">
    <property type="entry name" value="Ribosomal_bL12_C/ClpS-like"/>
</dbReference>
<keyword evidence="2" id="KW-0689">Ribosomal protein</keyword>